<dbReference type="EC" id="3.1.11.6" evidence="6"/>
<dbReference type="GO" id="GO:0009318">
    <property type="term" value="C:exodeoxyribonuclease VII complex"/>
    <property type="evidence" value="ECO:0007669"/>
    <property type="project" value="UniProtKB-UniRule"/>
</dbReference>
<dbReference type="InterPro" id="IPR003761">
    <property type="entry name" value="Exonuc_VII_S"/>
</dbReference>
<reference evidence="7" key="2">
    <citation type="journal article" date="2021" name="PeerJ">
        <title>Extensive microbial diversity within the chicken gut microbiome revealed by metagenomics and culture.</title>
        <authorList>
            <person name="Gilroy R."/>
            <person name="Ravi A."/>
            <person name="Getino M."/>
            <person name="Pursley I."/>
            <person name="Horton D.L."/>
            <person name="Alikhan N.F."/>
            <person name="Baker D."/>
            <person name="Gharbi K."/>
            <person name="Hall N."/>
            <person name="Watson M."/>
            <person name="Adriaenssens E.M."/>
            <person name="Foster-Nyarko E."/>
            <person name="Jarju S."/>
            <person name="Secka A."/>
            <person name="Antonio M."/>
            <person name="Oren A."/>
            <person name="Chaudhuri R.R."/>
            <person name="La Ragione R."/>
            <person name="Hildebrand F."/>
            <person name="Pallen M.J."/>
        </authorList>
    </citation>
    <scope>NUCLEOTIDE SEQUENCE</scope>
    <source>
        <strain evidence="7">CHK183-6373</strain>
    </source>
</reference>
<comment type="subunit">
    <text evidence="6">Heterooligomer composed of large and small subunits.</text>
</comment>
<keyword evidence="5 6" id="KW-0269">Exonuclease</keyword>
<keyword evidence="3 6" id="KW-0540">Nuclease</keyword>
<evidence type="ECO:0000256" key="6">
    <source>
        <dbReference type="HAMAP-Rule" id="MF_00337"/>
    </source>
</evidence>
<dbReference type="AlphaFoldDB" id="A0A9D1P6U5"/>
<evidence type="ECO:0000256" key="5">
    <source>
        <dbReference type="ARBA" id="ARBA00022839"/>
    </source>
</evidence>
<comment type="catalytic activity">
    <reaction evidence="6">
        <text>Exonucleolytic cleavage in either 5'- to 3'- or 3'- to 5'-direction to yield nucleoside 5'-phosphates.</text>
        <dbReference type="EC" id="3.1.11.6"/>
    </reaction>
</comment>
<evidence type="ECO:0000256" key="3">
    <source>
        <dbReference type="ARBA" id="ARBA00022722"/>
    </source>
</evidence>
<gene>
    <name evidence="6 7" type="primary">xseB</name>
    <name evidence="7" type="ORF">IAA64_06725</name>
</gene>
<protein>
    <recommendedName>
        <fullName evidence="6">Exodeoxyribonuclease 7 small subunit</fullName>
        <ecNumber evidence="6">3.1.11.6</ecNumber>
    </recommendedName>
    <alternativeName>
        <fullName evidence="6">Exodeoxyribonuclease VII small subunit</fullName>
        <shortName evidence="6">Exonuclease VII small subunit</shortName>
    </alternativeName>
</protein>
<dbReference type="PIRSF" id="PIRSF006488">
    <property type="entry name" value="Exonuc_VII_S"/>
    <property type="match status" value="1"/>
</dbReference>
<dbReference type="Gene3D" id="1.10.287.1040">
    <property type="entry name" value="Exonuclease VII, small subunit"/>
    <property type="match status" value="1"/>
</dbReference>
<keyword evidence="4 6" id="KW-0378">Hydrolase</keyword>
<sequence length="71" mass="8040">MEEWTFEQGMAELEATVRALEGGQLALNDSFEAYKRGAELYQKLKAMLDEGEARITMLTKEGESEIARPEQ</sequence>
<dbReference type="NCBIfam" id="TIGR01280">
    <property type="entry name" value="xseB"/>
    <property type="match status" value="1"/>
</dbReference>
<proteinExistence type="inferred from homology"/>
<evidence type="ECO:0000313" key="7">
    <source>
        <dbReference type="EMBL" id="HIV27646.1"/>
    </source>
</evidence>
<organism evidence="7 8">
    <name type="scientific">Candidatus Ornithocaccomicrobium faecavium</name>
    <dbReference type="NCBI Taxonomy" id="2840890"/>
    <lineage>
        <taxon>Bacteria</taxon>
        <taxon>Bacillati</taxon>
        <taxon>Bacillota</taxon>
        <taxon>Clostridia</taxon>
        <taxon>Candidatus Ornithocaccomicrobium</taxon>
    </lineage>
</organism>
<dbReference type="InterPro" id="IPR037004">
    <property type="entry name" value="Exonuc_VII_ssu_sf"/>
</dbReference>
<accession>A0A9D1P6U5</accession>
<name>A0A9D1P6U5_9FIRM</name>
<dbReference type="Proteomes" id="UP000886884">
    <property type="component" value="Unassembled WGS sequence"/>
</dbReference>
<dbReference type="PANTHER" id="PTHR34137">
    <property type="entry name" value="EXODEOXYRIBONUCLEASE 7 SMALL SUBUNIT"/>
    <property type="match status" value="1"/>
</dbReference>
<evidence type="ECO:0000256" key="1">
    <source>
        <dbReference type="ARBA" id="ARBA00009998"/>
    </source>
</evidence>
<evidence type="ECO:0000256" key="2">
    <source>
        <dbReference type="ARBA" id="ARBA00022490"/>
    </source>
</evidence>
<keyword evidence="2 6" id="KW-0963">Cytoplasm</keyword>
<comment type="function">
    <text evidence="6">Bidirectionally degrades single-stranded DNA into large acid-insoluble oligonucleotides, which are then degraded further into small acid-soluble oligonucleotides.</text>
</comment>
<dbReference type="Pfam" id="PF02609">
    <property type="entry name" value="Exonuc_VII_S"/>
    <property type="match status" value="1"/>
</dbReference>
<dbReference type="HAMAP" id="MF_00337">
    <property type="entry name" value="Exonuc_7_S"/>
    <property type="match status" value="1"/>
</dbReference>
<dbReference type="GO" id="GO:0005829">
    <property type="term" value="C:cytosol"/>
    <property type="evidence" value="ECO:0007669"/>
    <property type="project" value="TreeGrafter"/>
</dbReference>
<dbReference type="GO" id="GO:0006308">
    <property type="term" value="P:DNA catabolic process"/>
    <property type="evidence" value="ECO:0007669"/>
    <property type="project" value="UniProtKB-UniRule"/>
</dbReference>
<evidence type="ECO:0000256" key="4">
    <source>
        <dbReference type="ARBA" id="ARBA00022801"/>
    </source>
</evidence>
<reference evidence="7" key="1">
    <citation type="submission" date="2020-10" db="EMBL/GenBank/DDBJ databases">
        <authorList>
            <person name="Gilroy R."/>
        </authorList>
    </citation>
    <scope>NUCLEOTIDE SEQUENCE</scope>
    <source>
        <strain evidence="7">CHK183-6373</strain>
    </source>
</reference>
<dbReference type="SUPFAM" id="SSF116842">
    <property type="entry name" value="XseB-like"/>
    <property type="match status" value="1"/>
</dbReference>
<dbReference type="GO" id="GO:0008855">
    <property type="term" value="F:exodeoxyribonuclease VII activity"/>
    <property type="evidence" value="ECO:0007669"/>
    <property type="project" value="UniProtKB-UniRule"/>
</dbReference>
<comment type="similarity">
    <text evidence="1 6">Belongs to the XseB family.</text>
</comment>
<evidence type="ECO:0000313" key="8">
    <source>
        <dbReference type="Proteomes" id="UP000886884"/>
    </source>
</evidence>
<dbReference type="EMBL" id="DVOT01000125">
    <property type="protein sequence ID" value="HIV27646.1"/>
    <property type="molecule type" value="Genomic_DNA"/>
</dbReference>
<dbReference type="PANTHER" id="PTHR34137:SF1">
    <property type="entry name" value="EXODEOXYRIBONUCLEASE 7 SMALL SUBUNIT"/>
    <property type="match status" value="1"/>
</dbReference>
<comment type="subcellular location">
    <subcellularLocation>
        <location evidence="6">Cytoplasm</location>
    </subcellularLocation>
</comment>
<comment type="caution">
    <text evidence="7">The sequence shown here is derived from an EMBL/GenBank/DDBJ whole genome shotgun (WGS) entry which is preliminary data.</text>
</comment>